<keyword evidence="2" id="KW-0812">Transmembrane</keyword>
<dbReference type="PANTHER" id="PTHR46013">
    <property type="entry name" value="VASCULAR CELL ADHESION MOLECULE 1"/>
    <property type="match status" value="1"/>
</dbReference>
<feature type="region of interest" description="Disordered" evidence="1">
    <location>
        <begin position="516"/>
        <end position="591"/>
    </location>
</feature>
<accession>A0A8T3DG87</accession>
<dbReference type="InterPro" id="IPR003989">
    <property type="entry name" value="VCAM-1"/>
</dbReference>
<dbReference type="AlphaFoldDB" id="A0A8T3DG87"/>
<sequence>MSPRLSTQTQVNPSEGGGDRRELYSPKDTSASVSPSGSVLEGSSVTLTCSSNANPPVQNYTWYKVNGTEMNTVGTGQNLTFSVTKPSDSGQYYCEAQNNQGKGNSTPVLLEVLYGPRNTQITVFHSGPILEGHNVTLNCSSDANPAVTRYEWLTPNRQSLGSGQSITVHSVQSNTTEQFLCEASNYLGSNTSKPLKLNVQYPPKDTSVSVSPSGPVLEGSSVTLTCSSNANPPVQNYTWYKVNGTEMNTVGTGQNLTFSVTPSDSGQYYCEAQNEHGMENSTTELLDVEFVPQISGSGSCSRTAAEISCSCESRGNPSPSMEWRVSGLRVTNSTDRVIREEQLGNTGLRSFLTMRHSQGDTPKILCHSANNLGSSSLQLLVSPPSTDQTFDFFSVGKISWLLIGAAAGACVMMALCLFLQLILKKKREKQSSGSRMKDSEELILTDGTLSQEEESIYANNGMLLTGGQAGVVAGDAGDESALHYATVDFSKLRSKGSGRSAGSVVRVSTGATDYAVIRHKSREEDGGGGGGLREKQEEVVTKAEGEGPNQHESRNSCPEPSTEAQEGQTEPQAEQEMSRERGEKRGRSLGP</sequence>
<keyword evidence="2" id="KW-0472">Membrane</keyword>
<dbReference type="SUPFAM" id="SSF48726">
    <property type="entry name" value="Immunoglobulin"/>
    <property type="match status" value="4"/>
</dbReference>
<organism evidence="4 5">
    <name type="scientific">Albula goreensis</name>
    <dbReference type="NCBI Taxonomy" id="1534307"/>
    <lineage>
        <taxon>Eukaryota</taxon>
        <taxon>Metazoa</taxon>
        <taxon>Chordata</taxon>
        <taxon>Craniata</taxon>
        <taxon>Vertebrata</taxon>
        <taxon>Euteleostomi</taxon>
        <taxon>Actinopterygii</taxon>
        <taxon>Neopterygii</taxon>
        <taxon>Teleostei</taxon>
        <taxon>Albuliformes</taxon>
        <taxon>Albulidae</taxon>
        <taxon>Albula</taxon>
    </lineage>
</organism>
<evidence type="ECO:0000256" key="1">
    <source>
        <dbReference type="SAM" id="MobiDB-lite"/>
    </source>
</evidence>
<feature type="transmembrane region" description="Helical" evidence="2">
    <location>
        <begin position="398"/>
        <end position="423"/>
    </location>
</feature>
<dbReference type="SMART" id="SM00408">
    <property type="entry name" value="IGc2"/>
    <property type="match status" value="3"/>
</dbReference>
<feature type="domain" description="Ig-like" evidence="3">
    <location>
        <begin position="292"/>
        <end position="382"/>
    </location>
</feature>
<feature type="domain" description="Ig-like" evidence="3">
    <location>
        <begin position="26"/>
        <end position="111"/>
    </location>
</feature>
<feature type="domain" description="Ig-like" evidence="3">
    <location>
        <begin position="203"/>
        <end position="286"/>
    </location>
</feature>
<dbReference type="SMART" id="SM00409">
    <property type="entry name" value="IG"/>
    <property type="match status" value="3"/>
</dbReference>
<dbReference type="Pfam" id="PF13927">
    <property type="entry name" value="Ig_3"/>
    <property type="match status" value="1"/>
</dbReference>
<dbReference type="InterPro" id="IPR003598">
    <property type="entry name" value="Ig_sub2"/>
</dbReference>
<dbReference type="InterPro" id="IPR036179">
    <property type="entry name" value="Ig-like_dom_sf"/>
</dbReference>
<dbReference type="InterPro" id="IPR013783">
    <property type="entry name" value="Ig-like_fold"/>
</dbReference>
<dbReference type="EMBL" id="JAERUA010000010">
    <property type="protein sequence ID" value="KAI1894804.1"/>
    <property type="molecule type" value="Genomic_DNA"/>
</dbReference>
<dbReference type="PRINTS" id="PR01474">
    <property type="entry name" value="VCAM1"/>
</dbReference>
<gene>
    <name evidence="4" type="ORF">AGOR_G00119520</name>
</gene>
<feature type="region of interest" description="Disordered" evidence="1">
    <location>
        <begin position="1"/>
        <end position="38"/>
    </location>
</feature>
<keyword evidence="5" id="KW-1185">Reference proteome</keyword>
<dbReference type="PANTHER" id="PTHR46013:SF4">
    <property type="entry name" value="B-CELL RECEPTOR CD22-RELATED"/>
    <property type="match status" value="1"/>
</dbReference>
<feature type="compositionally biased region" description="Polar residues" evidence="1">
    <location>
        <begin position="555"/>
        <end position="572"/>
    </location>
</feature>
<feature type="compositionally biased region" description="Polar residues" evidence="1">
    <location>
        <begin position="27"/>
        <end position="38"/>
    </location>
</feature>
<dbReference type="InterPro" id="IPR007110">
    <property type="entry name" value="Ig-like_dom"/>
</dbReference>
<protein>
    <recommendedName>
        <fullName evidence="3">Ig-like domain-containing protein</fullName>
    </recommendedName>
</protein>
<feature type="compositionally biased region" description="Basic and acidic residues" evidence="1">
    <location>
        <begin position="576"/>
        <end position="591"/>
    </location>
</feature>
<proteinExistence type="predicted"/>
<dbReference type="Gene3D" id="2.60.40.10">
    <property type="entry name" value="Immunoglobulins"/>
    <property type="match status" value="4"/>
</dbReference>
<reference evidence="4" key="1">
    <citation type="submission" date="2021-01" db="EMBL/GenBank/DDBJ databases">
        <authorList>
            <person name="Zahm M."/>
            <person name="Roques C."/>
            <person name="Cabau C."/>
            <person name="Klopp C."/>
            <person name="Donnadieu C."/>
            <person name="Jouanno E."/>
            <person name="Lampietro C."/>
            <person name="Louis A."/>
            <person name="Herpin A."/>
            <person name="Echchiki A."/>
            <person name="Berthelot C."/>
            <person name="Parey E."/>
            <person name="Roest-Crollius H."/>
            <person name="Braasch I."/>
            <person name="Postlethwait J."/>
            <person name="Bobe J."/>
            <person name="Montfort J."/>
            <person name="Bouchez O."/>
            <person name="Begum T."/>
            <person name="Mejri S."/>
            <person name="Adams A."/>
            <person name="Chen W.-J."/>
            <person name="Guiguen Y."/>
        </authorList>
    </citation>
    <scope>NUCLEOTIDE SEQUENCE</scope>
    <source>
        <tissue evidence="4">Blood</tissue>
    </source>
</reference>
<evidence type="ECO:0000313" key="5">
    <source>
        <dbReference type="Proteomes" id="UP000829720"/>
    </source>
</evidence>
<dbReference type="PROSITE" id="PS50835">
    <property type="entry name" value="IG_LIKE"/>
    <property type="match status" value="4"/>
</dbReference>
<comment type="caution">
    <text evidence="4">The sequence shown here is derived from an EMBL/GenBank/DDBJ whole genome shotgun (WGS) entry which is preliminary data.</text>
</comment>
<evidence type="ECO:0000259" key="3">
    <source>
        <dbReference type="PROSITE" id="PS50835"/>
    </source>
</evidence>
<name>A0A8T3DG87_9TELE</name>
<feature type="domain" description="Ig-like" evidence="3">
    <location>
        <begin position="116"/>
        <end position="198"/>
    </location>
</feature>
<dbReference type="Proteomes" id="UP000829720">
    <property type="component" value="Unassembled WGS sequence"/>
</dbReference>
<evidence type="ECO:0000256" key="2">
    <source>
        <dbReference type="SAM" id="Phobius"/>
    </source>
</evidence>
<feature type="compositionally biased region" description="Polar residues" evidence="1">
    <location>
        <begin position="1"/>
        <end position="13"/>
    </location>
</feature>
<evidence type="ECO:0000313" key="4">
    <source>
        <dbReference type="EMBL" id="KAI1894804.1"/>
    </source>
</evidence>
<keyword evidence="2" id="KW-1133">Transmembrane helix</keyword>
<dbReference type="GO" id="GO:0098609">
    <property type="term" value="P:cell-cell adhesion"/>
    <property type="evidence" value="ECO:0007669"/>
    <property type="project" value="InterPro"/>
</dbReference>
<dbReference type="CDD" id="cd00096">
    <property type="entry name" value="Ig"/>
    <property type="match status" value="2"/>
</dbReference>
<dbReference type="OrthoDB" id="6413693at2759"/>
<dbReference type="InterPro" id="IPR003599">
    <property type="entry name" value="Ig_sub"/>
</dbReference>
<dbReference type="Pfam" id="PF13895">
    <property type="entry name" value="Ig_2"/>
    <property type="match status" value="2"/>
</dbReference>
<feature type="compositionally biased region" description="Basic and acidic residues" evidence="1">
    <location>
        <begin position="532"/>
        <end position="554"/>
    </location>
</feature>
<dbReference type="GO" id="GO:0016020">
    <property type="term" value="C:membrane"/>
    <property type="evidence" value="ECO:0007669"/>
    <property type="project" value="InterPro"/>
</dbReference>